<proteinExistence type="predicted"/>
<protein>
    <submittedName>
        <fullName evidence="1">Uncharacterized protein</fullName>
    </submittedName>
</protein>
<organism evidence="1">
    <name type="scientific">uncultured Caudovirales phage</name>
    <dbReference type="NCBI Taxonomy" id="2100421"/>
    <lineage>
        <taxon>Viruses</taxon>
        <taxon>Duplodnaviria</taxon>
        <taxon>Heunggongvirae</taxon>
        <taxon>Uroviricota</taxon>
        <taxon>Caudoviricetes</taxon>
        <taxon>Peduoviridae</taxon>
        <taxon>Maltschvirus</taxon>
        <taxon>Maltschvirus maltsch</taxon>
    </lineage>
</organism>
<reference evidence="1" key="1">
    <citation type="submission" date="2020-04" db="EMBL/GenBank/DDBJ databases">
        <authorList>
            <person name="Chiriac C."/>
            <person name="Salcher M."/>
            <person name="Ghai R."/>
            <person name="Kavagutti S V."/>
        </authorList>
    </citation>
    <scope>NUCLEOTIDE SEQUENCE</scope>
</reference>
<gene>
    <name evidence="1" type="ORF">UFOVP138_65</name>
</gene>
<sequence>MSFQTTVRYDKTYGVPGEIVKDGLHLAETAMLNSANAAYNIIGATAFSQPVAGGGVAAGGTGAYFGILANPKTQASYGTLAGGALAATMTLANNVTASFVRRTAGIVVTLANACNIGDRLTFNTTTGALGSVSPSSAFTGVIAATTGVLTVSAVGTTGNIGIGSVINDANGNILGTVTSLGSGTGGNGTYNLTGAAAAGVASSAMTAVSVAPTGNAFVPGRAFIIEFANASAGLAVAELA</sequence>
<accession>A0A6J5LCB2</accession>
<evidence type="ECO:0000313" key="1">
    <source>
        <dbReference type="EMBL" id="CAB4132164.1"/>
    </source>
</evidence>
<name>A0A6J5LCB2_9CAUD</name>
<dbReference type="EMBL" id="LR796256">
    <property type="protein sequence ID" value="CAB4132164.1"/>
    <property type="molecule type" value="Genomic_DNA"/>
</dbReference>